<feature type="domain" description="Retroviral polymerase SH3-like" evidence="2">
    <location>
        <begin position="37"/>
        <end position="84"/>
    </location>
</feature>
<dbReference type="AlphaFoldDB" id="A0A0V1GWC3"/>
<dbReference type="Pfam" id="PF25597">
    <property type="entry name" value="SH3_retrovirus"/>
    <property type="match status" value="1"/>
</dbReference>
<dbReference type="EMBL" id="JYDP01000225">
    <property type="protein sequence ID" value="KRZ02539.1"/>
    <property type="molecule type" value="Genomic_DNA"/>
</dbReference>
<keyword evidence="4" id="KW-1185">Reference proteome</keyword>
<reference evidence="3 4" key="1">
    <citation type="submission" date="2015-01" db="EMBL/GenBank/DDBJ databases">
        <title>Evolution of Trichinella species and genotypes.</title>
        <authorList>
            <person name="Korhonen P.K."/>
            <person name="Edoardo P."/>
            <person name="Giuseppe L.R."/>
            <person name="Gasser R.B."/>
        </authorList>
    </citation>
    <scope>NUCLEOTIDE SEQUENCE [LARGE SCALE GENOMIC DNA]</scope>
    <source>
        <strain evidence="3">ISS1029</strain>
    </source>
</reference>
<evidence type="ECO:0000313" key="3">
    <source>
        <dbReference type="EMBL" id="KRZ02539.1"/>
    </source>
</evidence>
<comment type="caution">
    <text evidence="3">The sequence shown here is derived from an EMBL/GenBank/DDBJ whole genome shotgun (WGS) entry which is preliminary data.</text>
</comment>
<evidence type="ECO:0000313" key="4">
    <source>
        <dbReference type="Proteomes" id="UP000055024"/>
    </source>
</evidence>
<proteinExistence type="predicted"/>
<organism evidence="3 4">
    <name type="scientific">Trichinella zimbabwensis</name>
    <dbReference type="NCBI Taxonomy" id="268475"/>
    <lineage>
        <taxon>Eukaryota</taxon>
        <taxon>Metazoa</taxon>
        <taxon>Ecdysozoa</taxon>
        <taxon>Nematoda</taxon>
        <taxon>Enoplea</taxon>
        <taxon>Dorylaimia</taxon>
        <taxon>Trichinellida</taxon>
        <taxon>Trichinellidae</taxon>
        <taxon>Trichinella</taxon>
    </lineage>
</organism>
<name>A0A0V1GWC3_9BILA</name>
<dbReference type="Proteomes" id="UP000055024">
    <property type="component" value="Unassembled WGS sequence"/>
</dbReference>
<gene>
    <name evidence="3" type="ORF">T11_11850</name>
</gene>
<feature type="region of interest" description="Disordered" evidence="1">
    <location>
        <begin position="90"/>
        <end position="141"/>
    </location>
</feature>
<protein>
    <recommendedName>
        <fullName evidence="2">Retroviral polymerase SH3-like domain-containing protein</fullName>
    </recommendedName>
</protein>
<evidence type="ECO:0000256" key="1">
    <source>
        <dbReference type="SAM" id="MobiDB-lite"/>
    </source>
</evidence>
<accession>A0A0V1GWC3</accession>
<sequence>MPHATNLVKSHGAEAEHAAAYFVNHVVKEIQTSMIPSDAYKHAPKQHQEEFGKKSRKDIFIGYPTIYKIFRVFEPRKYRTDESQEHLVVKDASDDELAHSKDRDNLLEAKTRKSHMSTVDGTSHKNNGDALMATSSRSRKR</sequence>
<feature type="compositionally biased region" description="Basic and acidic residues" evidence="1">
    <location>
        <begin position="90"/>
        <end position="111"/>
    </location>
</feature>
<dbReference type="InterPro" id="IPR057670">
    <property type="entry name" value="SH3_retrovirus"/>
</dbReference>
<evidence type="ECO:0000259" key="2">
    <source>
        <dbReference type="Pfam" id="PF25597"/>
    </source>
</evidence>